<dbReference type="PANTHER" id="PTHR11439">
    <property type="entry name" value="GAG-POL-RELATED RETROTRANSPOSON"/>
    <property type="match status" value="1"/>
</dbReference>
<reference evidence="1 2" key="1">
    <citation type="submission" date="2020-05" db="EMBL/GenBank/DDBJ databases">
        <authorList>
            <person name="Campoy J."/>
            <person name="Schneeberger K."/>
            <person name="Spophaly S."/>
        </authorList>
    </citation>
    <scope>NUCLEOTIDE SEQUENCE [LARGE SCALE GENOMIC DNA]</scope>
    <source>
        <strain evidence="1">PruArmRojPasFocal</strain>
    </source>
</reference>
<dbReference type="AlphaFoldDB" id="A0A6J5UD04"/>
<protein>
    <recommendedName>
        <fullName evidence="3">Reverse transcriptase Ty1/copia-type domain-containing protein</fullName>
    </recommendedName>
</protein>
<dbReference type="Proteomes" id="UP000507222">
    <property type="component" value="Unassembled WGS sequence"/>
</dbReference>
<sequence>MESEYRSLAHACVETTWLSYLLVELGVQLTFPVFLHCDNLSATYLAANPVFHARTRHIELDYRFIPSIDQLADLLTKALHKPRHQLLLSNLVQPCPFGLRGGISESIQSGQLSISRSSQSPSSLP</sequence>
<dbReference type="CDD" id="cd09272">
    <property type="entry name" value="RNase_HI_RT_Ty1"/>
    <property type="match status" value="1"/>
</dbReference>
<dbReference type="PANTHER" id="PTHR11439:SF470">
    <property type="entry name" value="CYSTEINE-RICH RLK (RECEPTOR-LIKE PROTEIN KINASE) 8"/>
    <property type="match status" value="1"/>
</dbReference>
<name>A0A6J5UD04_PRUAR</name>
<evidence type="ECO:0000313" key="1">
    <source>
        <dbReference type="EMBL" id="CAB4274023.1"/>
    </source>
</evidence>
<evidence type="ECO:0000313" key="2">
    <source>
        <dbReference type="Proteomes" id="UP000507222"/>
    </source>
</evidence>
<proteinExistence type="predicted"/>
<organism evidence="1 2">
    <name type="scientific">Prunus armeniaca</name>
    <name type="common">Apricot</name>
    <name type="synonym">Armeniaca vulgaris</name>
    <dbReference type="NCBI Taxonomy" id="36596"/>
    <lineage>
        <taxon>Eukaryota</taxon>
        <taxon>Viridiplantae</taxon>
        <taxon>Streptophyta</taxon>
        <taxon>Embryophyta</taxon>
        <taxon>Tracheophyta</taxon>
        <taxon>Spermatophyta</taxon>
        <taxon>Magnoliopsida</taxon>
        <taxon>eudicotyledons</taxon>
        <taxon>Gunneridae</taxon>
        <taxon>Pentapetalae</taxon>
        <taxon>rosids</taxon>
        <taxon>fabids</taxon>
        <taxon>Rosales</taxon>
        <taxon>Rosaceae</taxon>
        <taxon>Amygdaloideae</taxon>
        <taxon>Amygdaleae</taxon>
        <taxon>Prunus</taxon>
    </lineage>
</organism>
<evidence type="ECO:0008006" key="3">
    <source>
        <dbReference type="Google" id="ProtNLM"/>
    </source>
</evidence>
<accession>A0A6J5UD04</accession>
<dbReference type="EMBL" id="CAEKDK010000003">
    <property type="protein sequence ID" value="CAB4274023.1"/>
    <property type="molecule type" value="Genomic_DNA"/>
</dbReference>
<gene>
    <name evidence="1" type="ORF">CURHAP_LOCUS22332</name>
</gene>